<reference evidence="3" key="1">
    <citation type="journal article" date="2019" name="Int. J. Syst. Evol. Microbiol.">
        <title>The Global Catalogue of Microorganisms (GCM) 10K type strain sequencing project: providing services to taxonomists for standard genome sequencing and annotation.</title>
        <authorList>
            <consortium name="The Broad Institute Genomics Platform"/>
            <consortium name="The Broad Institute Genome Sequencing Center for Infectious Disease"/>
            <person name="Wu L."/>
            <person name="Ma J."/>
        </authorList>
    </citation>
    <scope>NUCLEOTIDE SEQUENCE [LARGE SCALE GENOMIC DNA]</scope>
    <source>
        <strain evidence="3">KCTC 52344</strain>
    </source>
</reference>
<proteinExistence type="predicted"/>
<feature type="compositionally biased region" description="Polar residues" evidence="1">
    <location>
        <begin position="1"/>
        <end position="30"/>
    </location>
</feature>
<evidence type="ECO:0000313" key="2">
    <source>
        <dbReference type="EMBL" id="MFD2521831.1"/>
    </source>
</evidence>
<dbReference type="Proteomes" id="UP001597510">
    <property type="component" value="Unassembled WGS sequence"/>
</dbReference>
<protein>
    <submittedName>
        <fullName evidence="2">Uncharacterized protein</fullName>
    </submittedName>
</protein>
<name>A0ABW5J701_9BACT</name>
<evidence type="ECO:0000313" key="3">
    <source>
        <dbReference type="Proteomes" id="UP001597510"/>
    </source>
</evidence>
<sequence length="54" mass="6153">MAMIQNRQRNVKNISMSNNKHIAPRDTSTGNRDEAPDSRDIKNEVEKPKTADND</sequence>
<keyword evidence="3" id="KW-1185">Reference proteome</keyword>
<accession>A0ABW5J701</accession>
<feature type="compositionally biased region" description="Basic and acidic residues" evidence="1">
    <location>
        <begin position="31"/>
        <end position="54"/>
    </location>
</feature>
<feature type="region of interest" description="Disordered" evidence="1">
    <location>
        <begin position="1"/>
        <end position="54"/>
    </location>
</feature>
<dbReference type="EMBL" id="JBHULC010000011">
    <property type="protein sequence ID" value="MFD2521831.1"/>
    <property type="molecule type" value="Genomic_DNA"/>
</dbReference>
<evidence type="ECO:0000256" key="1">
    <source>
        <dbReference type="SAM" id="MobiDB-lite"/>
    </source>
</evidence>
<gene>
    <name evidence="2" type="ORF">ACFSR2_13115</name>
</gene>
<comment type="caution">
    <text evidence="2">The sequence shown here is derived from an EMBL/GenBank/DDBJ whole genome shotgun (WGS) entry which is preliminary data.</text>
</comment>
<organism evidence="2 3">
    <name type="scientific">Emticicia soli</name>
    <dbReference type="NCBI Taxonomy" id="2027878"/>
    <lineage>
        <taxon>Bacteria</taxon>
        <taxon>Pseudomonadati</taxon>
        <taxon>Bacteroidota</taxon>
        <taxon>Cytophagia</taxon>
        <taxon>Cytophagales</taxon>
        <taxon>Leadbetterellaceae</taxon>
        <taxon>Emticicia</taxon>
    </lineage>
</organism>
<dbReference type="RefSeq" id="WP_340236106.1">
    <property type="nucleotide sequence ID" value="NZ_JBBEWC010000005.1"/>
</dbReference>